<dbReference type="InterPro" id="IPR001789">
    <property type="entry name" value="Sig_transdc_resp-reg_receiver"/>
</dbReference>
<dbReference type="Gene3D" id="3.40.50.2300">
    <property type="match status" value="1"/>
</dbReference>
<reference evidence="3 4" key="1">
    <citation type="submission" date="2018-08" db="EMBL/GenBank/DDBJ databases">
        <title>Mucilaginibacter terrae sp. nov., isolated from manganese diggings.</title>
        <authorList>
            <person name="Huang Y."/>
            <person name="Zhou Z."/>
        </authorList>
    </citation>
    <scope>NUCLEOTIDE SEQUENCE [LARGE SCALE GENOMIC DNA]</scope>
    <source>
        <strain evidence="3 4">ZH6</strain>
    </source>
</reference>
<dbReference type="Gene3D" id="2.40.50.1020">
    <property type="entry name" value="LytTr DNA-binding domain"/>
    <property type="match status" value="1"/>
</dbReference>
<dbReference type="SMART" id="SM00448">
    <property type="entry name" value="REC"/>
    <property type="match status" value="1"/>
</dbReference>
<gene>
    <name evidence="3" type="ORF">DYU05_00850</name>
</gene>
<dbReference type="OrthoDB" id="9787344at2"/>
<dbReference type="InterPro" id="IPR046947">
    <property type="entry name" value="LytR-like"/>
</dbReference>
<dbReference type="GO" id="GO:0003677">
    <property type="term" value="F:DNA binding"/>
    <property type="evidence" value="ECO:0007669"/>
    <property type="project" value="UniProtKB-KW"/>
</dbReference>
<dbReference type="Pfam" id="PF04397">
    <property type="entry name" value="LytTR"/>
    <property type="match status" value="1"/>
</dbReference>
<dbReference type="EMBL" id="QWDE01000001">
    <property type="protein sequence ID" value="RFZ84211.1"/>
    <property type="molecule type" value="Genomic_DNA"/>
</dbReference>
<sequence>MNILVLEDELKTGRALIKLISAVRPGSQIAGPLQRVSSAVDYLSANASPDLIFMDIQLADGISFEIFDQINVDAPVVFCTAYDEYALRAFKANGVDYILKPFSEETIRAAFARLEKIGDAIGGRQLPAEMIRQLLQTDQPASFKQSFLVYNKGKYTTIAVADIAYVFVRNEQTTLVTLEGGMFAIDRSLDEATRQVDGKFFFRLNRQYLISFKAIKEVEHFFARKLLIRLTVQTDEKLLVGKDKSTAFLRWLGER</sequence>
<comment type="caution">
    <text evidence="3">The sequence shown here is derived from an EMBL/GenBank/DDBJ whole genome shotgun (WGS) entry which is preliminary data.</text>
</comment>
<dbReference type="SMART" id="SM00850">
    <property type="entry name" value="LytTR"/>
    <property type="match status" value="1"/>
</dbReference>
<dbReference type="SUPFAM" id="SSF52172">
    <property type="entry name" value="CheY-like"/>
    <property type="match status" value="1"/>
</dbReference>
<dbReference type="PANTHER" id="PTHR37299">
    <property type="entry name" value="TRANSCRIPTIONAL REGULATOR-RELATED"/>
    <property type="match status" value="1"/>
</dbReference>
<evidence type="ECO:0000313" key="3">
    <source>
        <dbReference type="EMBL" id="RFZ84211.1"/>
    </source>
</evidence>
<proteinExistence type="predicted"/>
<protein>
    <submittedName>
        <fullName evidence="3">DNA-binding response regulator</fullName>
    </submittedName>
</protein>
<evidence type="ECO:0000256" key="1">
    <source>
        <dbReference type="PROSITE-ProRule" id="PRU00169"/>
    </source>
</evidence>
<evidence type="ECO:0000259" key="2">
    <source>
        <dbReference type="PROSITE" id="PS50110"/>
    </source>
</evidence>
<accession>A0A3E2NTG3</accession>
<name>A0A3E2NTG3_9SPHI</name>
<organism evidence="3 4">
    <name type="scientific">Mucilaginibacter terrenus</name>
    <dbReference type="NCBI Taxonomy" id="2482727"/>
    <lineage>
        <taxon>Bacteria</taxon>
        <taxon>Pseudomonadati</taxon>
        <taxon>Bacteroidota</taxon>
        <taxon>Sphingobacteriia</taxon>
        <taxon>Sphingobacteriales</taxon>
        <taxon>Sphingobacteriaceae</taxon>
        <taxon>Mucilaginibacter</taxon>
    </lineage>
</organism>
<keyword evidence="1" id="KW-0597">Phosphoprotein</keyword>
<dbReference type="Proteomes" id="UP000260823">
    <property type="component" value="Unassembled WGS sequence"/>
</dbReference>
<dbReference type="PANTHER" id="PTHR37299:SF1">
    <property type="entry name" value="STAGE 0 SPORULATION PROTEIN A HOMOLOG"/>
    <property type="match status" value="1"/>
</dbReference>
<keyword evidence="3" id="KW-0238">DNA-binding</keyword>
<dbReference type="AlphaFoldDB" id="A0A3E2NTG3"/>
<dbReference type="Pfam" id="PF00072">
    <property type="entry name" value="Response_reg"/>
    <property type="match status" value="1"/>
</dbReference>
<dbReference type="InterPro" id="IPR011006">
    <property type="entry name" value="CheY-like_superfamily"/>
</dbReference>
<keyword evidence="4" id="KW-1185">Reference proteome</keyword>
<feature type="domain" description="Response regulatory" evidence="2">
    <location>
        <begin position="2"/>
        <end position="115"/>
    </location>
</feature>
<evidence type="ECO:0000313" key="4">
    <source>
        <dbReference type="Proteomes" id="UP000260823"/>
    </source>
</evidence>
<feature type="modified residue" description="4-aspartylphosphate" evidence="1">
    <location>
        <position position="55"/>
    </location>
</feature>
<dbReference type="InterPro" id="IPR007492">
    <property type="entry name" value="LytTR_DNA-bd_dom"/>
</dbReference>
<dbReference type="GO" id="GO:0000156">
    <property type="term" value="F:phosphorelay response regulator activity"/>
    <property type="evidence" value="ECO:0007669"/>
    <property type="project" value="InterPro"/>
</dbReference>
<dbReference type="PROSITE" id="PS50110">
    <property type="entry name" value="RESPONSE_REGULATORY"/>
    <property type="match status" value="1"/>
</dbReference>